<dbReference type="EMBL" id="MU151178">
    <property type="protein sequence ID" value="KAF9447966.1"/>
    <property type="molecule type" value="Genomic_DNA"/>
</dbReference>
<gene>
    <name evidence="3" type="ORF">P691DRAFT_781625</name>
</gene>
<keyword evidence="4" id="KW-1185">Reference proteome</keyword>
<accession>A0A9P6C118</accession>
<dbReference type="Proteomes" id="UP000807342">
    <property type="component" value="Unassembled WGS sequence"/>
</dbReference>
<reference evidence="3" key="1">
    <citation type="submission" date="2020-11" db="EMBL/GenBank/DDBJ databases">
        <authorList>
            <consortium name="DOE Joint Genome Institute"/>
            <person name="Ahrendt S."/>
            <person name="Riley R."/>
            <person name="Andreopoulos W."/>
            <person name="Labutti K."/>
            <person name="Pangilinan J."/>
            <person name="Ruiz-Duenas F.J."/>
            <person name="Barrasa J.M."/>
            <person name="Sanchez-Garcia M."/>
            <person name="Camarero S."/>
            <person name="Miyauchi S."/>
            <person name="Serrano A."/>
            <person name="Linde D."/>
            <person name="Babiker R."/>
            <person name="Drula E."/>
            <person name="Ayuso-Fernandez I."/>
            <person name="Pacheco R."/>
            <person name="Padilla G."/>
            <person name="Ferreira P."/>
            <person name="Barriuso J."/>
            <person name="Kellner H."/>
            <person name="Castanera R."/>
            <person name="Alfaro M."/>
            <person name="Ramirez L."/>
            <person name="Pisabarro A.G."/>
            <person name="Kuo A."/>
            <person name="Tritt A."/>
            <person name="Lipzen A."/>
            <person name="He G."/>
            <person name="Yan M."/>
            <person name="Ng V."/>
            <person name="Cullen D."/>
            <person name="Martin F."/>
            <person name="Rosso M.-N."/>
            <person name="Henrissat B."/>
            <person name="Hibbett D."/>
            <person name="Martinez A.T."/>
            <person name="Grigoriev I.V."/>
        </authorList>
    </citation>
    <scope>NUCLEOTIDE SEQUENCE</scope>
    <source>
        <strain evidence="3">MF-IS2</strain>
    </source>
</reference>
<keyword evidence="2" id="KW-0812">Transmembrane</keyword>
<protein>
    <submittedName>
        <fullName evidence="3">Uncharacterized protein</fullName>
    </submittedName>
</protein>
<evidence type="ECO:0000313" key="4">
    <source>
        <dbReference type="Proteomes" id="UP000807342"/>
    </source>
</evidence>
<evidence type="ECO:0000256" key="1">
    <source>
        <dbReference type="SAM" id="MobiDB-lite"/>
    </source>
</evidence>
<keyword evidence="2" id="KW-0472">Membrane</keyword>
<name>A0A9P6C118_9AGAR</name>
<proteinExistence type="predicted"/>
<feature type="transmembrane region" description="Helical" evidence="2">
    <location>
        <begin position="152"/>
        <end position="175"/>
    </location>
</feature>
<keyword evidence="2" id="KW-1133">Transmembrane helix</keyword>
<evidence type="ECO:0000313" key="3">
    <source>
        <dbReference type="EMBL" id="KAF9447966.1"/>
    </source>
</evidence>
<dbReference type="AlphaFoldDB" id="A0A9P6C118"/>
<feature type="region of interest" description="Disordered" evidence="1">
    <location>
        <begin position="244"/>
        <end position="269"/>
    </location>
</feature>
<feature type="transmembrane region" description="Helical" evidence="2">
    <location>
        <begin position="91"/>
        <end position="115"/>
    </location>
</feature>
<feature type="transmembrane region" description="Helical" evidence="2">
    <location>
        <begin position="23"/>
        <end position="44"/>
    </location>
</feature>
<feature type="transmembrane region" description="Helical" evidence="2">
    <location>
        <begin position="127"/>
        <end position="146"/>
    </location>
</feature>
<sequence length="351" mass="39017">MSTQCLDVDSELRSTLPLVIGDVSGAIIIGACLTLGTICLVLLSPRTRGPAKQRHLLQLYIVALIVAVIGYFVSVFLANHARAIPHITEKVLYGLNVGMSIIIWMTDGILVWRCYTVHNALTGHSSSFRGIIPWMIPAGLWVVSFVTSHIPAVVLAASNALTNVYGTAVIIIRLLQYRRMARLSFGGKVPLGRYNSIMSILLESAAINVPVAICTTVQNAVPSDMSLSWDVLYSIGVPCQNYQPAGSRRDNTGLGEEVTQHPRERRKSNFSGMNLRRKVVQILISEGRYMGPFDKKNIERLLRPSAALATRIRGSSRREREEKERKRERTFWNLGEETLGHEWGVHSLTKE</sequence>
<feature type="transmembrane region" description="Helical" evidence="2">
    <location>
        <begin position="56"/>
        <end position="79"/>
    </location>
</feature>
<evidence type="ECO:0000256" key="2">
    <source>
        <dbReference type="SAM" id="Phobius"/>
    </source>
</evidence>
<dbReference type="OrthoDB" id="3259206at2759"/>
<comment type="caution">
    <text evidence="3">The sequence shown here is derived from an EMBL/GenBank/DDBJ whole genome shotgun (WGS) entry which is preliminary data.</text>
</comment>
<organism evidence="3 4">
    <name type="scientific">Macrolepiota fuliginosa MF-IS2</name>
    <dbReference type="NCBI Taxonomy" id="1400762"/>
    <lineage>
        <taxon>Eukaryota</taxon>
        <taxon>Fungi</taxon>
        <taxon>Dikarya</taxon>
        <taxon>Basidiomycota</taxon>
        <taxon>Agaricomycotina</taxon>
        <taxon>Agaricomycetes</taxon>
        <taxon>Agaricomycetidae</taxon>
        <taxon>Agaricales</taxon>
        <taxon>Agaricineae</taxon>
        <taxon>Agaricaceae</taxon>
        <taxon>Macrolepiota</taxon>
    </lineage>
</organism>